<evidence type="ECO:0000313" key="2">
    <source>
        <dbReference type="EMBL" id="CAF1294096.1"/>
    </source>
</evidence>
<dbReference type="Proteomes" id="UP000663852">
    <property type="component" value="Unassembled WGS sequence"/>
</dbReference>
<accession>A0A814UME3</accession>
<dbReference type="InterPro" id="IPR036005">
    <property type="entry name" value="Creatinase/aminopeptidase-like"/>
</dbReference>
<reference evidence="1" key="1">
    <citation type="submission" date="2021-02" db="EMBL/GenBank/DDBJ databases">
        <authorList>
            <person name="Nowell W R."/>
        </authorList>
    </citation>
    <scope>NUCLEOTIDE SEQUENCE</scope>
</reference>
<evidence type="ECO:0000313" key="3">
    <source>
        <dbReference type="Proteomes" id="UP000663828"/>
    </source>
</evidence>
<gene>
    <name evidence="1" type="ORF">EDS130_LOCUS23863</name>
    <name evidence="2" type="ORF">XAT740_LOCUS28499</name>
</gene>
<sequence>MLHTIITWRISYIDMTAFPSKDFIIGYGIGALLPQYLNAYHYTSNRMLFGHGVSHGQCVIKRGVVISDSSKVASRILIRLGMIITLEPDIYVDMVNRIFE</sequence>
<name>A0A814UME3_ADIRI</name>
<dbReference type="AlphaFoldDB" id="A0A814UME3"/>
<protein>
    <submittedName>
        <fullName evidence="1">Uncharacterized protein</fullName>
    </submittedName>
</protein>
<proteinExistence type="predicted"/>
<organism evidence="1 4">
    <name type="scientific">Adineta ricciae</name>
    <name type="common">Rotifer</name>
    <dbReference type="NCBI Taxonomy" id="249248"/>
    <lineage>
        <taxon>Eukaryota</taxon>
        <taxon>Metazoa</taxon>
        <taxon>Spiralia</taxon>
        <taxon>Gnathifera</taxon>
        <taxon>Rotifera</taxon>
        <taxon>Eurotatoria</taxon>
        <taxon>Bdelloidea</taxon>
        <taxon>Adinetida</taxon>
        <taxon>Adinetidae</taxon>
        <taxon>Adineta</taxon>
    </lineage>
</organism>
<keyword evidence="3" id="KW-1185">Reference proteome</keyword>
<dbReference type="Proteomes" id="UP000663828">
    <property type="component" value="Unassembled WGS sequence"/>
</dbReference>
<dbReference type="EMBL" id="CAJNOJ010000132">
    <property type="protein sequence ID" value="CAF1174144.1"/>
    <property type="molecule type" value="Genomic_DNA"/>
</dbReference>
<dbReference type="SUPFAM" id="SSF55920">
    <property type="entry name" value="Creatinase/aminopeptidase"/>
    <property type="match status" value="1"/>
</dbReference>
<comment type="caution">
    <text evidence="1">The sequence shown here is derived from an EMBL/GenBank/DDBJ whole genome shotgun (WGS) entry which is preliminary data.</text>
</comment>
<dbReference type="EMBL" id="CAJNOR010002436">
    <property type="protein sequence ID" value="CAF1294096.1"/>
    <property type="molecule type" value="Genomic_DNA"/>
</dbReference>
<evidence type="ECO:0000313" key="1">
    <source>
        <dbReference type="EMBL" id="CAF1174144.1"/>
    </source>
</evidence>
<evidence type="ECO:0000313" key="4">
    <source>
        <dbReference type="Proteomes" id="UP000663852"/>
    </source>
</evidence>